<sequence length="648" mass="69593">MTDQLNLGIVAHVDAGKTSLTERFLYEVGITRQLGSVNAGTTRTDSMDQERRRGITIKAAVVSFDIGGVTVNLIDTPGHPDFIAEVERSLAVLDGAVLVVSAVEGVQAQTHVLYRALKRLGIPCLVFVNKIDRLGADPDRILAELEQKLHIRPLAMGGVDDPGTRSAKFRLHSLAEDHFAEYLAAGLAEGNENILDTLTDASSVDVDQLWEELRRQTAELIACPVFFGSAITGSGVDQIMAAIVDLLPRTANDADDDAELSAAVFKIDRGRASEKIVYVRVFSGELTVRSRVDCGERSERISAIRVFDKGSIVARDVARAGQIAQVWGLNHARIGDNLGVATSRTAPGFAPPTMEAAVVPQNPGEKGEVHAALIELSDADPLISVRQDDDGITYVSLFGEVQKEVIRDTLALEFGLTIDFAETTTLYIERPTGEGSFFEEAYTPSNPFVATIGVRISPAAPESGVTYRIEAEYGLMPPSYHAAAEEAIHETLRQGPHGWPVTDCVVTLVRAGRPSGSTASDVRHLTPLVVAAALREAGTVMCEPISRFRLEIPIAALTPVLGKLGRLRAIPDAPVIDGDVAVIAGDIPASDVNSLQAALPGLTSGEGVLEAEFGSYRPISPQPAPRQHKAMNPFNRREYLMQLNRVVG</sequence>
<organism evidence="1 2">
    <name type="scientific">Streptomyces scopuliridis</name>
    <dbReference type="NCBI Taxonomy" id="452529"/>
    <lineage>
        <taxon>Bacteria</taxon>
        <taxon>Bacillati</taxon>
        <taxon>Actinomycetota</taxon>
        <taxon>Actinomycetes</taxon>
        <taxon>Kitasatosporales</taxon>
        <taxon>Streptomycetaceae</taxon>
        <taxon>Streptomyces</taxon>
    </lineage>
</organism>
<evidence type="ECO:0000313" key="1">
    <source>
        <dbReference type="EMBL" id="WSB95594.1"/>
    </source>
</evidence>
<accession>A0ACD4ZBG0</accession>
<gene>
    <name evidence="1" type="ORF">OG835_00055</name>
</gene>
<dbReference type="EMBL" id="CP109109">
    <property type="protein sequence ID" value="WSB95594.1"/>
    <property type="molecule type" value="Genomic_DNA"/>
</dbReference>
<name>A0ACD4ZBG0_9ACTN</name>
<protein>
    <submittedName>
        <fullName evidence="1">TetM/TetW/TetO/TetS family tetracycline resistance ribosomal protection protein</fullName>
    </submittedName>
</protein>
<evidence type="ECO:0000313" key="2">
    <source>
        <dbReference type="Proteomes" id="UP001348369"/>
    </source>
</evidence>
<proteinExistence type="predicted"/>
<reference evidence="1" key="1">
    <citation type="submission" date="2022-10" db="EMBL/GenBank/DDBJ databases">
        <title>The complete genomes of actinobacterial strains from the NBC collection.</title>
        <authorList>
            <person name="Joergensen T.S."/>
            <person name="Alvarez Arevalo M."/>
            <person name="Sterndorff E.B."/>
            <person name="Faurdal D."/>
            <person name="Vuksanovic O."/>
            <person name="Mourched A.-S."/>
            <person name="Charusanti P."/>
            <person name="Shaw S."/>
            <person name="Blin K."/>
            <person name="Weber T."/>
        </authorList>
    </citation>
    <scope>NUCLEOTIDE SEQUENCE</scope>
    <source>
        <strain evidence="1">NBC 01771</strain>
    </source>
</reference>
<dbReference type="Proteomes" id="UP001348369">
    <property type="component" value="Chromosome"/>
</dbReference>
<keyword evidence="2" id="KW-1185">Reference proteome</keyword>